<keyword evidence="3" id="KW-0732">Signal</keyword>
<feature type="domain" description="YDG" evidence="4">
    <location>
        <begin position="993"/>
        <end position="1073"/>
    </location>
</feature>
<accession>A0A1P8F5Q8</accession>
<feature type="domain" description="MBG" evidence="5">
    <location>
        <begin position="557"/>
        <end position="627"/>
    </location>
</feature>
<protein>
    <recommendedName>
        <fullName evidence="8">Ig-like domain-containing protein</fullName>
    </recommendedName>
</protein>
<feature type="compositionally biased region" description="Pro residues" evidence="1">
    <location>
        <begin position="1252"/>
        <end position="1275"/>
    </location>
</feature>
<keyword evidence="2" id="KW-0472">Membrane</keyword>
<evidence type="ECO:0000256" key="2">
    <source>
        <dbReference type="SAM" id="Phobius"/>
    </source>
</evidence>
<dbReference type="EMBL" id="CP018258">
    <property type="protein sequence ID" value="APV43768.1"/>
    <property type="molecule type" value="Genomic_DNA"/>
</dbReference>
<dbReference type="STRING" id="1839801.Dform_00410"/>
<keyword evidence="2" id="KW-0812">Transmembrane</keyword>
<feature type="transmembrane region" description="Helical" evidence="2">
    <location>
        <begin position="1301"/>
        <end position="1321"/>
    </location>
</feature>
<dbReference type="Pfam" id="PF18657">
    <property type="entry name" value="YDG"/>
    <property type="match status" value="3"/>
</dbReference>
<proteinExistence type="predicted"/>
<feature type="signal peptide" evidence="3">
    <location>
        <begin position="1"/>
        <end position="36"/>
    </location>
</feature>
<dbReference type="InterPro" id="IPR041286">
    <property type="entry name" value="MBG_2"/>
</dbReference>
<dbReference type="InterPro" id="IPR041248">
    <property type="entry name" value="YDG"/>
</dbReference>
<dbReference type="InterPro" id="IPR013783">
    <property type="entry name" value="Ig-like_fold"/>
</dbReference>
<feature type="domain" description="YDG" evidence="4">
    <location>
        <begin position="807"/>
        <end position="884"/>
    </location>
</feature>
<dbReference type="RefSeq" id="WP_145925507.1">
    <property type="nucleotide sequence ID" value="NZ_CP018258.1"/>
</dbReference>
<keyword evidence="7" id="KW-1185">Reference proteome</keyword>
<dbReference type="Pfam" id="PF18676">
    <property type="entry name" value="MBG_2"/>
    <property type="match status" value="2"/>
</dbReference>
<feature type="compositionally biased region" description="Low complexity" evidence="1">
    <location>
        <begin position="1276"/>
        <end position="1291"/>
    </location>
</feature>
<keyword evidence="2" id="KW-1133">Transmembrane helix</keyword>
<sequence>MSHTSSMKRTFNLWAIPAAILLAATAIFALAFPANAQAVGTYTIAGTGVNANIDSAVDATGVTHVVYERGGSIYYNPGTTSATEEVVDTPPATVTDSHPAIAIGPDGLPQVVFAATDGQYYTKRSAPAGTAGTWSALVLIGGPPMAGYPDIAVNSANAPTVVFADADPVTTLADVSIATGPNQGTGTFDVTTLIWSGFSDATGGSLFSNPHIAVDSAGAYHVIANHESVTAAGVHSFSVIYDTNAGAAGNSLESLARASAANLSQNPITAAPTLGVMVGYDQAGSAYTATLGATWSEAVLGAFTQVSMTSDANMVAVVYVNGTSVTYALSGGGGVFSTGTLVAAGSNPSATLMPTGTTPNLSVYYLVAAGANTSVMLNVVAYPTVPPMVTTQPVSQSIVYGANAIFTAAANGLPAPTVQWQMSMDNGVTWMNIMGATTPTLTLTKPSVTNAMMPMQVRAAFSNGTTVNSAVATLTVTARPITVTAAAATKVYGAADPALTYTITVGSLAAGDTLSGSLARAAGENVGTYPINRGTLANTNYAITYFGASFTITGAPITVTADAKAKFYGDVDPALTYQITAGALVGTDTLTGALTRAAGETVGVYAISQGTLANTNYTITFVGANFTVNKATPVITWASPGSVLLGTVLSASQLNATATSPYAPFAAIPGTFNYNPSAGTALNVGGSQFLSLVFLPTDTTNYVSPVNATVTINVTNNKITPVIVWANPADIAYGTQLGSGQLNATANEPPVPPSVNPGAPVAGTFTYVPALGTVLGVGQSQTLQVTFTPTDTATYNGAVGTVTINVTKATLTPTVIAPNKVYDGTNSSTFTNGTPTGVVGTDVVTISGGTATFADANVGTGKTVTVTGLVLGGANAGNYQLSAAPVTATANITAKPLNVTGITAANKVYDRTTAATVSGTAALLAAEATGTGTATDGKPYTGDTVSVSGTAAGAFATATAGTAKVVNITGLTLGGTSAGNYSLTAATTTANITQKTLTITGAFTANNKTYDGSASATIGTNTLNLTGIINPDVVTLNAVAAFADATVGTGKVVSLTGSTLTGADAANYSILFDGATPTATADIAAAPAGGGGGGGGGGFGSQLIGINLAGTSPFMDGNGKSLTAGAISTTDGKLTLNIPVGVFIWNAAGAAQPFLSAQTPASVPGAPAQGKIVSSFEMGTTGVTFNPGINMVFKYTVADIAGLTESGLYIAWWDGTAWVKLTSTVDTAAKTVTATITHFTTFALIGLQAPPTTTPPPTTVPPTTNPPTTNPPTTNPPTTTLPTTSQTTNPPTTQPGGGTNWLLIGLVVAAALILAIVLFVGSRSKKTP</sequence>
<feature type="domain" description="YDG" evidence="4">
    <location>
        <begin position="893"/>
        <end position="987"/>
    </location>
</feature>
<evidence type="ECO:0000256" key="3">
    <source>
        <dbReference type="SAM" id="SignalP"/>
    </source>
</evidence>
<name>A0A1P8F5Q8_9CHLR</name>
<dbReference type="SUPFAM" id="SSF48726">
    <property type="entry name" value="Immunoglobulin"/>
    <property type="match status" value="1"/>
</dbReference>
<reference evidence="7" key="1">
    <citation type="submission" date="2016-11" db="EMBL/GenBank/DDBJ databases">
        <title>Dehalogenimonas formicexedens sp. nov., a chlorinated alkane respiring bacterium isolated from contaminated groundwater.</title>
        <authorList>
            <person name="Key T.A."/>
            <person name="Bowman K.S."/>
            <person name="Lee I."/>
            <person name="Chun J."/>
            <person name="Albuquerque L."/>
            <person name="da Costa M.S."/>
            <person name="Rainey F.A."/>
            <person name="Moe W.M."/>
        </authorList>
    </citation>
    <scope>NUCLEOTIDE SEQUENCE [LARGE SCALE GENOMIC DNA]</scope>
    <source>
        <strain evidence="7">NSZ-14</strain>
    </source>
</reference>
<dbReference type="Gene3D" id="2.60.40.10">
    <property type="entry name" value="Immunoglobulins"/>
    <property type="match status" value="1"/>
</dbReference>
<evidence type="ECO:0000256" key="1">
    <source>
        <dbReference type="SAM" id="MobiDB-lite"/>
    </source>
</evidence>
<dbReference type="OrthoDB" id="1071848at2"/>
<evidence type="ECO:0000313" key="7">
    <source>
        <dbReference type="Proteomes" id="UP000185934"/>
    </source>
</evidence>
<dbReference type="InterPro" id="IPR036179">
    <property type="entry name" value="Ig-like_dom_sf"/>
</dbReference>
<evidence type="ECO:0000259" key="5">
    <source>
        <dbReference type="Pfam" id="PF18676"/>
    </source>
</evidence>
<gene>
    <name evidence="6" type="ORF">Dform_00410</name>
</gene>
<dbReference type="Proteomes" id="UP000185934">
    <property type="component" value="Chromosome"/>
</dbReference>
<feature type="chain" id="PRO_5012568929" description="Ig-like domain-containing protein" evidence="3">
    <location>
        <begin position="37"/>
        <end position="1328"/>
    </location>
</feature>
<organism evidence="6 7">
    <name type="scientific">Dehalogenimonas formicexedens</name>
    <dbReference type="NCBI Taxonomy" id="1839801"/>
    <lineage>
        <taxon>Bacteria</taxon>
        <taxon>Bacillati</taxon>
        <taxon>Chloroflexota</taxon>
        <taxon>Dehalococcoidia</taxon>
        <taxon>Dehalococcoidales</taxon>
        <taxon>Dehalococcoidaceae</taxon>
        <taxon>Dehalogenimonas</taxon>
    </lineage>
</organism>
<evidence type="ECO:0000259" key="4">
    <source>
        <dbReference type="Pfam" id="PF18657"/>
    </source>
</evidence>
<feature type="domain" description="MBG" evidence="5">
    <location>
        <begin position="481"/>
        <end position="551"/>
    </location>
</feature>
<dbReference type="KEGG" id="dfo:Dform_00410"/>
<feature type="region of interest" description="Disordered" evidence="1">
    <location>
        <begin position="1247"/>
        <end position="1296"/>
    </location>
</feature>
<evidence type="ECO:0000313" key="6">
    <source>
        <dbReference type="EMBL" id="APV43768.1"/>
    </source>
</evidence>
<evidence type="ECO:0008006" key="8">
    <source>
        <dbReference type="Google" id="ProtNLM"/>
    </source>
</evidence>